<gene>
    <name evidence="2" type="ORF">MRATA1EN1_LOCUS11990</name>
</gene>
<evidence type="ECO:0000313" key="2">
    <source>
        <dbReference type="EMBL" id="CAI9163028.1"/>
    </source>
</evidence>
<evidence type="ECO:0000256" key="1">
    <source>
        <dbReference type="SAM" id="MobiDB-lite"/>
    </source>
</evidence>
<feature type="region of interest" description="Disordered" evidence="1">
    <location>
        <begin position="1"/>
        <end position="30"/>
    </location>
</feature>
<protein>
    <submittedName>
        <fullName evidence="2">Uncharacterized protein</fullName>
    </submittedName>
</protein>
<reference evidence="2" key="1">
    <citation type="submission" date="2023-04" db="EMBL/GenBank/DDBJ databases">
        <authorList>
            <consortium name="ELIXIR-Norway"/>
        </authorList>
    </citation>
    <scope>NUCLEOTIDE SEQUENCE [LARGE SCALE GENOMIC DNA]</scope>
</reference>
<keyword evidence="3" id="KW-1185">Reference proteome</keyword>
<accession>A0ABN8YN78</accession>
<proteinExistence type="predicted"/>
<organism evidence="2 3">
    <name type="scientific">Rangifer tarandus platyrhynchus</name>
    <name type="common">Svalbard reindeer</name>
    <dbReference type="NCBI Taxonomy" id="3082113"/>
    <lineage>
        <taxon>Eukaryota</taxon>
        <taxon>Metazoa</taxon>
        <taxon>Chordata</taxon>
        <taxon>Craniata</taxon>
        <taxon>Vertebrata</taxon>
        <taxon>Euteleostomi</taxon>
        <taxon>Mammalia</taxon>
        <taxon>Eutheria</taxon>
        <taxon>Laurasiatheria</taxon>
        <taxon>Artiodactyla</taxon>
        <taxon>Ruminantia</taxon>
        <taxon>Pecora</taxon>
        <taxon>Cervidae</taxon>
        <taxon>Odocoileinae</taxon>
        <taxon>Rangifer</taxon>
    </lineage>
</organism>
<sequence>MQNLSSLTRGQTHAPCSGNMCPPDTSNSTVLSKAHHFPPMYAPSSSIVNEVIAYPVVQKNLHFTINSPIFPSHPVPGDSTHHHPGPDITISVWSMQSTWSKYQPIVAGTSSGLLT</sequence>
<name>A0ABN8YN78_RANTA</name>
<feature type="compositionally biased region" description="Polar residues" evidence="1">
    <location>
        <begin position="1"/>
        <end position="11"/>
    </location>
</feature>
<dbReference type="Proteomes" id="UP001176941">
    <property type="component" value="Chromosome 21"/>
</dbReference>
<evidence type="ECO:0000313" key="3">
    <source>
        <dbReference type="Proteomes" id="UP001176941"/>
    </source>
</evidence>
<dbReference type="EMBL" id="OX459957">
    <property type="protein sequence ID" value="CAI9163028.1"/>
    <property type="molecule type" value="Genomic_DNA"/>
</dbReference>